<dbReference type="AlphaFoldDB" id="A0A7W9PBU5"/>
<accession>A0A7W9PBU5</accession>
<comment type="caution">
    <text evidence="1">The sequence shown here is derived from an EMBL/GenBank/DDBJ whole genome shotgun (WGS) entry which is preliminary data.</text>
</comment>
<dbReference type="Pfam" id="PF04339">
    <property type="entry name" value="FemAB_like"/>
    <property type="match status" value="1"/>
</dbReference>
<name>A0A7W9PBU5_9NOCA</name>
<protein>
    <recommendedName>
        <fullName evidence="3">BioF2-like acetyltransferase domain-containing protein</fullName>
    </recommendedName>
</protein>
<proteinExistence type="predicted"/>
<evidence type="ECO:0000313" key="2">
    <source>
        <dbReference type="Proteomes" id="UP000540412"/>
    </source>
</evidence>
<dbReference type="Gene3D" id="3.40.630.30">
    <property type="match status" value="1"/>
</dbReference>
<dbReference type="InterPro" id="IPR007434">
    <property type="entry name" value="FemAB-like"/>
</dbReference>
<dbReference type="EMBL" id="JACHIT010000001">
    <property type="protein sequence ID" value="MBB5912764.1"/>
    <property type="molecule type" value="Genomic_DNA"/>
</dbReference>
<gene>
    <name evidence="1" type="ORF">BJY24_001631</name>
</gene>
<dbReference type="Proteomes" id="UP000540412">
    <property type="component" value="Unassembled WGS sequence"/>
</dbReference>
<keyword evidence="2" id="KW-1185">Reference proteome</keyword>
<dbReference type="InterPro" id="IPR016181">
    <property type="entry name" value="Acyl_CoA_acyltransferase"/>
</dbReference>
<reference evidence="1 2" key="1">
    <citation type="submission" date="2020-08" db="EMBL/GenBank/DDBJ databases">
        <title>Sequencing the genomes of 1000 actinobacteria strains.</title>
        <authorList>
            <person name="Klenk H.-P."/>
        </authorList>
    </citation>
    <scope>NUCLEOTIDE SEQUENCE [LARGE SCALE GENOMIC DNA]</scope>
    <source>
        <strain evidence="1 2">DSM 43582</strain>
    </source>
</reference>
<evidence type="ECO:0000313" key="1">
    <source>
        <dbReference type="EMBL" id="MBB5912764.1"/>
    </source>
</evidence>
<organism evidence="1 2">
    <name type="scientific">Nocardia transvalensis</name>
    <dbReference type="NCBI Taxonomy" id="37333"/>
    <lineage>
        <taxon>Bacteria</taxon>
        <taxon>Bacillati</taxon>
        <taxon>Actinomycetota</taxon>
        <taxon>Actinomycetes</taxon>
        <taxon>Mycobacteriales</taxon>
        <taxon>Nocardiaceae</taxon>
        <taxon>Nocardia</taxon>
    </lineage>
</organism>
<dbReference type="SUPFAM" id="SSF55729">
    <property type="entry name" value="Acyl-CoA N-acyltransferases (Nat)"/>
    <property type="match status" value="1"/>
</dbReference>
<evidence type="ECO:0008006" key="3">
    <source>
        <dbReference type="Google" id="ProtNLM"/>
    </source>
</evidence>
<sequence length="361" mass="40236">MEISHRRPPEWEYLAAGTDDIEVTSRCLDATGSQVPGEPYWLVSRVGGEPVLGLHLRLLDSAPDDPRYDIDAIVRGELPAFDERPPGSPSDRRLYPAVLAILPNWACIPVGPGAREVNLLVTALEEIDTWARSKGAGSVAFLFVPDGQEALRQALHRFGARQLELYPSCEMVLNFSTLEEYLKLLPSARRKDLRRLQRRLDEGGMHFAEADVASVREQVLEMRIAALRKHGHPIDIRTQAAVLDRIIELYPPADRILHIVRMGERLVAFSLSLRHGSTIRGLWWGQRPEAKGAYFVLLFPRLVETALSLGVSRINYGTFNWQLKVSFGCQLVQLSGHMWSPGALPGRLDAEHEASSSAGMA</sequence>
<dbReference type="RefSeq" id="WP_040745960.1">
    <property type="nucleotide sequence ID" value="NZ_JACHIT010000001.1"/>
</dbReference>